<reference evidence="3" key="1">
    <citation type="submission" date="2017-06" db="EMBL/GenBank/DDBJ databases">
        <authorList>
            <person name="Furmanczyk E.M."/>
        </authorList>
    </citation>
    <scope>NUCLEOTIDE SEQUENCE [LARGE SCALE GENOMIC DNA]</scope>
    <source>
        <strain evidence="3">AP3_16</strain>
    </source>
</reference>
<proteinExistence type="predicted"/>
<gene>
    <name evidence="2" type="ORF">CD175_00550</name>
</gene>
<feature type="signal peptide" evidence="1">
    <location>
        <begin position="1"/>
        <end position="26"/>
    </location>
</feature>
<comment type="caution">
    <text evidence="2">The sequence shown here is derived from an EMBL/GenBank/DDBJ whole genome shotgun (WGS) entry which is preliminary data.</text>
</comment>
<evidence type="ECO:0000256" key="1">
    <source>
        <dbReference type="SAM" id="SignalP"/>
    </source>
</evidence>
<evidence type="ECO:0000313" key="3">
    <source>
        <dbReference type="Proteomes" id="UP000238541"/>
    </source>
</evidence>
<dbReference type="AlphaFoldDB" id="A0A2S6FRD4"/>
<dbReference type="RefSeq" id="WP_104447231.1">
    <property type="nucleotide sequence ID" value="NZ_JBLZZR010000021.1"/>
</dbReference>
<keyword evidence="1" id="KW-0732">Signal</keyword>
<accession>A0A2S6FRD4</accession>
<dbReference type="Proteomes" id="UP000238541">
    <property type="component" value="Unassembled WGS sequence"/>
</dbReference>
<evidence type="ECO:0000313" key="2">
    <source>
        <dbReference type="EMBL" id="PPK39965.1"/>
    </source>
</evidence>
<feature type="chain" id="PRO_5015702600" evidence="1">
    <location>
        <begin position="27"/>
        <end position="200"/>
    </location>
</feature>
<protein>
    <submittedName>
        <fullName evidence="2">Adhesin</fullName>
    </submittedName>
</protein>
<sequence length="200" mass="20145">MDRSFLLPALLTALLLALLGGTSVMADSGVSSVNNATLLDSGTQYRGNFSVNQAAGDQQQQANVRAIAIGTEAGATTSVRQKITTPANPSMDATATISGNSFSHGSGVLGVNQSAGANNQMANALRISIGAAPQAIDDSALSQQNVALLPNSGASGTPNGSRQVVTSDQAFTGSRGVIQVNQSAGVGNRMANTLSIRVSD</sequence>
<dbReference type="EMBL" id="NIRS01000001">
    <property type="protein sequence ID" value="PPK39965.1"/>
    <property type="molecule type" value="Genomic_DNA"/>
</dbReference>
<organism evidence="2 3">
    <name type="scientific">Pseudomonas laurylsulfatiphila</name>
    <dbReference type="NCBI Taxonomy" id="2011015"/>
    <lineage>
        <taxon>Bacteria</taxon>
        <taxon>Pseudomonadati</taxon>
        <taxon>Pseudomonadota</taxon>
        <taxon>Gammaproteobacteria</taxon>
        <taxon>Pseudomonadales</taxon>
        <taxon>Pseudomonadaceae</taxon>
        <taxon>Pseudomonas</taxon>
    </lineage>
</organism>
<keyword evidence="3" id="KW-1185">Reference proteome</keyword>
<name>A0A2S6FRD4_9PSED</name>